<reference evidence="3 4" key="1">
    <citation type="submission" date="2021-02" db="EMBL/GenBank/DDBJ databases">
        <title>Characterization of Marinitoga sp. nov. str. BP5-C20A.</title>
        <authorList>
            <person name="Erauso G."/>
            <person name="Postec A."/>
        </authorList>
    </citation>
    <scope>NUCLEOTIDE SEQUENCE [LARGE SCALE GENOMIC DNA]</scope>
    <source>
        <strain evidence="3 4">BP5-C20A</strain>
    </source>
</reference>
<accession>A0ABY8PQX3</accession>
<evidence type="ECO:0000259" key="2">
    <source>
        <dbReference type="Pfam" id="PF13439"/>
    </source>
</evidence>
<evidence type="ECO:0000313" key="4">
    <source>
        <dbReference type="Proteomes" id="UP001232493"/>
    </source>
</evidence>
<organism evidence="3 4">
    <name type="scientific">Marinitoga aeolica</name>
    <dbReference type="NCBI Taxonomy" id="2809031"/>
    <lineage>
        <taxon>Bacteria</taxon>
        <taxon>Thermotogati</taxon>
        <taxon>Thermotogota</taxon>
        <taxon>Thermotogae</taxon>
        <taxon>Petrotogales</taxon>
        <taxon>Petrotogaceae</taxon>
        <taxon>Marinitoga</taxon>
    </lineage>
</organism>
<feature type="domain" description="Glycosyl transferase family 1" evidence="1">
    <location>
        <begin position="190"/>
        <end position="357"/>
    </location>
</feature>
<evidence type="ECO:0000313" key="3">
    <source>
        <dbReference type="EMBL" id="WGS65025.1"/>
    </source>
</evidence>
<dbReference type="Pfam" id="PF00534">
    <property type="entry name" value="Glycos_transf_1"/>
    <property type="match status" value="1"/>
</dbReference>
<dbReference type="PANTHER" id="PTHR45947">
    <property type="entry name" value="SULFOQUINOVOSYL TRANSFERASE SQD2"/>
    <property type="match status" value="1"/>
</dbReference>
<dbReference type="Pfam" id="PF13439">
    <property type="entry name" value="Glyco_transf_4"/>
    <property type="match status" value="1"/>
</dbReference>
<dbReference type="Gene3D" id="3.40.50.2000">
    <property type="entry name" value="Glycogen Phosphorylase B"/>
    <property type="match status" value="2"/>
</dbReference>
<dbReference type="EMBL" id="CP069362">
    <property type="protein sequence ID" value="WGS65025.1"/>
    <property type="molecule type" value="Genomic_DNA"/>
</dbReference>
<gene>
    <name evidence="3" type="ORF">JRV97_00275</name>
</gene>
<dbReference type="InterPro" id="IPR028098">
    <property type="entry name" value="Glyco_trans_4-like_N"/>
</dbReference>
<keyword evidence="4" id="KW-1185">Reference proteome</keyword>
<dbReference type="RefSeq" id="WP_280999102.1">
    <property type="nucleotide sequence ID" value="NZ_CP069362.1"/>
</dbReference>
<protein>
    <submittedName>
        <fullName evidence="3">Glycosyltransferase</fullName>
    </submittedName>
</protein>
<evidence type="ECO:0000259" key="1">
    <source>
        <dbReference type="Pfam" id="PF00534"/>
    </source>
</evidence>
<dbReference type="InterPro" id="IPR050194">
    <property type="entry name" value="Glycosyltransferase_grp1"/>
</dbReference>
<dbReference type="InterPro" id="IPR001296">
    <property type="entry name" value="Glyco_trans_1"/>
</dbReference>
<feature type="domain" description="Glycosyltransferase subfamily 4-like N-terminal" evidence="2">
    <location>
        <begin position="15"/>
        <end position="183"/>
    </location>
</feature>
<dbReference type="PANTHER" id="PTHR45947:SF3">
    <property type="entry name" value="SULFOQUINOVOSYL TRANSFERASE SQD2"/>
    <property type="match status" value="1"/>
</dbReference>
<dbReference type="SUPFAM" id="SSF53756">
    <property type="entry name" value="UDP-Glycosyltransferase/glycogen phosphorylase"/>
    <property type="match status" value="1"/>
</dbReference>
<sequence>MNIGIFSDVYFPQKNGVSTAVKLYKEEMEKLGHNVYLFIPKYSKDYKRNEKNVFEFPAIKFLFEKEQRIALPISTDIFKIRDLNLDIIHSQDPFSMGIFAEFMSKLLKIKHVGTHHTMYEYYRNYLPLIIRPTLKQTQRVIKNWCLKLDKVISPTKNIKELLVSYGVPDEHIVVIPTGIDTEKFNKKIEWNIKEEYGILPEEKILLFVGRLGPEKNIDFLIKVFHKVSYEEKNVKLIIVGDGVERNKLEELVVELDMHDKVIFTGGQPRERVLDAYKQADLFIFASYTETQGLVVLESMAAGTPVVALGKMGVYDLLNHENAGGIMLKELNEDDFAHEIIRVLKDEKLYEKLSKNAIDFVKKNYSIEVSVNKILNVYKSLLNIDKKKNL</sequence>
<proteinExistence type="predicted"/>
<dbReference type="Proteomes" id="UP001232493">
    <property type="component" value="Chromosome"/>
</dbReference>
<name>A0ABY8PQX3_9BACT</name>